<sequence>MHIKQIVIQGFKSYKDQTLVDPFSPKHNVIVGRNGSGKSNFFAAIRFVLNDTYNTTSREERTALLHEGSGSAVVSAYVEIIFDNSDERFPTGKEECVIRRTIGVKKDEYSLDRKSSTKTEVMNLLESAGFSRSNPYYIVPQGRVTALTNMKDTERLNLLKEVAGTQVYEARRTESMKIMEDTDKKRERIDDLLRYINERLGELEEEKEELRAFQNKDKDFRCLQYTIQDRTKQELQRKLDLIDEQRTAGVDETDEDRELFIQREQEISDIDGQIKELKQQLEILQRERTQLDDDRKDKVKAKAKIELDVNSLTQGAAAAQKAKSKHDSELNEVQRTIKERENELAKLMPGYNEKKEQELDIGTQLEQATAAQNRLRAKENRNSTYRSKKERDDYLRKQIEDINVTLATRKAIAMQTSDEISDLTTDIGRLETEVSDMRAKLDNRGTDVQTLASDLDRAKETRDKLQDERKELWREAGKIDTILANARNELIEAERFLNNMSDRNTAWRGIKAVRRIARQHNMDGVHGSLGELFEVSDRYKTAVEVTGGASLFHFVVDNDEIATRISDILQREKAGRVTFMPLNRLKSKQVNIPKASDAVHMLDKLRFDEKFERAFQHVFGKTIICPNLQVASQYARSHSVTAITPDGDRTERKGFMTGGYHDPRNSCLDALRREAKWRAEVEDLEGRKASVERAVLAKDQEVSKAVGVVQKLTQQMAQFENGYGPLRNEIRAKTVELQGARDQLSALERKRQEIEVAERRLGEDQQAFQTEMATAFQKALSRDEEQQLNSLSSTIQDLRKEFAKLSAGRSELETQKIIIENELRESLQPRLDQLKAQELDNAGDIGGGGGSIVSSSRLKERQRELKRVSKSLEDLEKKLEEAETAVETRNSQLQELAQNKLDLQNQQQALAKSIEKRQKDMGKNMQKKAVLTVELANVNREIRELGVLPDEAFESKYTKMSSDKAIKQLHKVKEDLKKYSHVNKKAFEQYNNFTKQREMLTSRRQELDTSQESIEGLISHLDMKKDEAIERTFKQVSKEFGNVFEKLVPAGRGKLIIQRRSDRSAAAHEDDDSDDERQRSSVENYTGVGISVSFNSKHDEQQRIQQLSGGQKSLCALALVFAIQQCDPAPFYLFDEIDANLDAQYRTAVAQMIQSLSETGQFICTTFRPEMLLVAEKCYGVTFTNKTSSIDVVSTEDAMNFVDGVTKGQQ</sequence>
<keyword evidence="6 8" id="KW-0539">Nucleus</keyword>
<evidence type="ECO:0000259" key="11">
    <source>
        <dbReference type="SMART" id="SM00968"/>
    </source>
</evidence>
<proteinExistence type="inferred from homology"/>
<dbReference type="InterPro" id="IPR027417">
    <property type="entry name" value="P-loop_NTPase"/>
</dbReference>
<dbReference type="CDD" id="cd03272">
    <property type="entry name" value="ABC_SMC3_euk"/>
    <property type="match status" value="1"/>
</dbReference>
<dbReference type="GO" id="GO:0051301">
    <property type="term" value="P:cell division"/>
    <property type="evidence" value="ECO:0007669"/>
    <property type="project" value="UniProtKB-KW"/>
</dbReference>
<evidence type="ECO:0000313" key="12">
    <source>
        <dbReference type="EMBL" id="TID23299.1"/>
    </source>
</evidence>
<protein>
    <recommendedName>
        <fullName evidence="8">Structural maintenance of chromosomes protein</fullName>
    </recommendedName>
</protein>
<dbReference type="FunFam" id="3.40.50.300:FF:000424">
    <property type="entry name" value="Structural maintenance of chromosomes 3"/>
    <property type="match status" value="1"/>
</dbReference>
<dbReference type="GO" id="GO:0005524">
    <property type="term" value="F:ATP binding"/>
    <property type="evidence" value="ECO:0007669"/>
    <property type="project" value="InterPro"/>
</dbReference>
<dbReference type="InterPro" id="IPR010935">
    <property type="entry name" value="SMC_hinge"/>
</dbReference>
<evidence type="ECO:0000313" key="13">
    <source>
        <dbReference type="Proteomes" id="UP000298493"/>
    </source>
</evidence>
<feature type="region of interest" description="Disordered" evidence="10">
    <location>
        <begin position="1059"/>
        <end position="1081"/>
    </location>
</feature>
<dbReference type="InterPro" id="IPR036277">
    <property type="entry name" value="SMC_hinge_sf"/>
</dbReference>
<dbReference type="Proteomes" id="UP000298493">
    <property type="component" value="Unassembled WGS sequence"/>
</dbReference>
<evidence type="ECO:0000256" key="7">
    <source>
        <dbReference type="ARBA" id="ARBA00023306"/>
    </source>
</evidence>
<evidence type="ECO:0000256" key="8">
    <source>
        <dbReference type="PIRNR" id="PIRNR005719"/>
    </source>
</evidence>
<dbReference type="InterPro" id="IPR003395">
    <property type="entry name" value="RecF/RecN/SMC_N"/>
</dbReference>
<comment type="caution">
    <text evidence="12">The sequence shown here is derived from an EMBL/GenBank/DDBJ whole genome shotgun (WGS) entry which is preliminary data.</text>
</comment>
<dbReference type="GO" id="GO:0007059">
    <property type="term" value="P:chromosome segregation"/>
    <property type="evidence" value="ECO:0007669"/>
    <property type="project" value="UniProtKB-ARBA"/>
</dbReference>
<evidence type="ECO:0000256" key="1">
    <source>
        <dbReference type="ARBA" id="ARBA00004123"/>
    </source>
</evidence>
<comment type="subcellular location">
    <subcellularLocation>
        <location evidence="1 8">Nucleus</location>
    </subcellularLocation>
</comment>
<dbReference type="Gene3D" id="3.30.70.1620">
    <property type="match status" value="1"/>
</dbReference>
<dbReference type="STRING" id="86259.A0A4Z1P8M7"/>
<dbReference type="GO" id="GO:0016887">
    <property type="term" value="F:ATP hydrolysis activity"/>
    <property type="evidence" value="ECO:0007669"/>
    <property type="project" value="InterPro"/>
</dbReference>
<dbReference type="Gene3D" id="3.40.50.300">
    <property type="entry name" value="P-loop containing nucleotide triphosphate hydrolases"/>
    <property type="match status" value="2"/>
</dbReference>
<dbReference type="InterPro" id="IPR024704">
    <property type="entry name" value="SMC"/>
</dbReference>
<feature type="coiled-coil region" evidence="9">
    <location>
        <begin position="186"/>
        <end position="216"/>
    </location>
</feature>
<dbReference type="Pfam" id="PF06470">
    <property type="entry name" value="SMC_hinge"/>
    <property type="match status" value="1"/>
</dbReference>
<dbReference type="Gene3D" id="1.20.1060.20">
    <property type="match status" value="1"/>
</dbReference>
<feature type="compositionally biased region" description="Basic and acidic residues" evidence="10">
    <location>
        <begin position="1059"/>
        <end position="1068"/>
    </location>
</feature>
<name>A0A4Z1P8M7_9PEZI</name>
<comment type="similarity">
    <text evidence="2">Belongs to the SMC family. SMC3 subfamily.</text>
</comment>
<dbReference type="GO" id="GO:0005634">
    <property type="term" value="C:nucleus"/>
    <property type="evidence" value="ECO:0007669"/>
    <property type="project" value="UniProtKB-SubCell"/>
</dbReference>
<feature type="coiled-coil region" evidence="9">
    <location>
        <begin position="267"/>
        <end position="294"/>
    </location>
</feature>
<evidence type="ECO:0000256" key="9">
    <source>
        <dbReference type="SAM" id="Coils"/>
    </source>
</evidence>
<dbReference type="InterPro" id="IPR041741">
    <property type="entry name" value="SMC3_ABC_euk"/>
</dbReference>
<dbReference type="GO" id="GO:0005694">
    <property type="term" value="C:chromosome"/>
    <property type="evidence" value="ECO:0007669"/>
    <property type="project" value="InterPro"/>
</dbReference>
<evidence type="ECO:0000256" key="2">
    <source>
        <dbReference type="ARBA" id="ARBA00005917"/>
    </source>
</evidence>
<dbReference type="SUPFAM" id="SSF52540">
    <property type="entry name" value="P-loop containing nucleoside triphosphate hydrolases"/>
    <property type="match status" value="2"/>
</dbReference>
<dbReference type="SUPFAM" id="SSF75553">
    <property type="entry name" value="Smc hinge domain"/>
    <property type="match status" value="1"/>
</dbReference>
<gene>
    <name evidence="12" type="ORF">E6O75_ATG02935</name>
</gene>
<dbReference type="AlphaFoldDB" id="A0A4Z1P8M7"/>
<evidence type="ECO:0000256" key="4">
    <source>
        <dbReference type="ARBA" id="ARBA00022776"/>
    </source>
</evidence>
<feature type="coiled-coil region" evidence="9">
    <location>
        <begin position="420"/>
        <end position="503"/>
    </location>
</feature>
<keyword evidence="4" id="KW-0498">Mitosis</keyword>
<dbReference type="GO" id="GO:0051276">
    <property type="term" value="P:chromosome organization"/>
    <property type="evidence" value="ECO:0007669"/>
    <property type="project" value="InterPro"/>
</dbReference>
<dbReference type="Pfam" id="PF02463">
    <property type="entry name" value="SMC_N"/>
    <property type="match status" value="1"/>
</dbReference>
<dbReference type="FunFam" id="3.40.50.300:FF:000370">
    <property type="entry name" value="Structural maintenance of chromosomes 3"/>
    <property type="match status" value="1"/>
</dbReference>
<reference evidence="12 13" key="1">
    <citation type="submission" date="2019-04" db="EMBL/GenBank/DDBJ databases">
        <title>High contiguity whole genome sequence and gene annotation resource for two Venturia nashicola isolates.</title>
        <authorList>
            <person name="Prokchorchik M."/>
            <person name="Won K."/>
            <person name="Lee Y."/>
            <person name="Choi E.D."/>
            <person name="Segonzac C."/>
            <person name="Sohn K.H."/>
        </authorList>
    </citation>
    <scope>NUCLEOTIDE SEQUENCE [LARGE SCALE GENOMIC DNA]</scope>
    <source>
        <strain evidence="12 13">PRI2</strain>
    </source>
</reference>
<dbReference type="PIRSF" id="PIRSF005719">
    <property type="entry name" value="SMC"/>
    <property type="match status" value="1"/>
</dbReference>
<feature type="coiled-coil region" evidence="9">
    <location>
        <begin position="730"/>
        <end position="815"/>
    </location>
</feature>
<keyword evidence="5 9" id="KW-0175">Coiled coil</keyword>
<keyword evidence="7" id="KW-0131">Cell cycle</keyword>
<evidence type="ECO:0000256" key="5">
    <source>
        <dbReference type="ARBA" id="ARBA00023054"/>
    </source>
</evidence>
<evidence type="ECO:0000256" key="3">
    <source>
        <dbReference type="ARBA" id="ARBA00022618"/>
    </source>
</evidence>
<evidence type="ECO:0000256" key="6">
    <source>
        <dbReference type="ARBA" id="ARBA00023242"/>
    </source>
</evidence>
<accession>A0A4Z1P8M7</accession>
<evidence type="ECO:0000256" key="10">
    <source>
        <dbReference type="SAM" id="MobiDB-lite"/>
    </source>
</evidence>
<feature type="domain" description="SMC hinge" evidence="11">
    <location>
        <begin position="523"/>
        <end position="635"/>
    </location>
</feature>
<feature type="coiled-coil region" evidence="9">
    <location>
        <begin position="858"/>
        <end position="913"/>
    </location>
</feature>
<keyword evidence="3" id="KW-0132">Cell division</keyword>
<dbReference type="SMART" id="SM00968">
    <property type="entry name" value="SMC_hinge"/>
    <property type="match status" value="1"/>
</dbReference>
<dbReference type="PANTHER" id="PTHR43977">
    <property type="entry name" value="STRUCTURAL MAINTENANCE OF CHROMOSOMES PROTEIN 3"/>
    <property type="match status" value="1"/>
</dbReference>
<dbReference type="EMBL" id="SNSC02000006">
    <property type="protein sequence ID" value="TID23299.1"/>
    <property type="molecule type" value="Genomic_DNA"/>
</dbReference>
<keyword evidence="13" id="KW-1185">Reference proteome</keyword>
<organism evidence="12 13">
    <name type="scientific">Venturia nashicola</name>
    <dbReference type="NCBI Taxonomy" id="86259"/>
    <lineage>
        <taxon>Eukaryota</taxon>
        <taxon>Fungi</taxon>
        <taxon>Dikarya</taxon>
        <taxon>Ascomycota</taxon>
        <taxon>Pezizomycotina</taxon>
        <taxon>Dothideomycetes</taxon>
        <taxon>Pleosporomycetidae</taxon>
        <taxon>Venturiales</taxon>
        <taxon>Venturiaceae</taxon>
        <taxon>Venturia</taxon>
    </lineage>
</organism>